<dbReference type="InterPro" id="IPR037090">
    <property type="entry name" value="57_glycoside_trans_central"/>
</dbReference>
<accession>A0ABU1P203</accession>
<dbReference type="InterPro" id="IPR015293">
    <property type="entry name" value="BE_C"/>
</dbReference>
<evidence type="ECO:0000256" key="1">
    <source>
        <dbReference type="ARBA" id="ARBA00006821"/>
    </source>
</evidence>
<evidence type="ECO:0000259" key="7">
    <source>
        <dbReference type="Pfam" id="PF13439"/>
    </source>
</evidence>
<dbReference type="SUPFAM" id="SSF53756">
    <property type="entry name" value="UDP-Glycosyltransferase/glycogen phosphorylase"/>
    <property type="match status" value="1"/>
</dbReference>
<dbReference type="Gene3D" id="3.20.110.10">
    <property type="entry name" value="Glycoside hydrolase 38, N terminal domain"/>
    <property type="match status" value="1"/>
</dbReference>
<gene>
    <name evidence="8" type="ORF">J2736_004991</name>
</gene>
<dbReference type="InterPro" id="IPR028995">
    <property type="entry name" value="Glyco_hydro_57/38_cen_sf"/>
</dbReference>
<dbReference type="RefSeq" id="WP_310501233.1">
    <property type="nucleotide sequence ID" value="NZ_JAVDSB010000012.1"/>
</dbReference>
<comment type="similarity">
    <text evidence="1 3">Belongs to the glycosyl hydrolase 57 family.</text>
</comment>
<dbReference type="EC" id="2.4.1.18" evidence="8"/>
<dbReference type="InterPro" id="IPR028098">
    <property type="entry name" value="Glyco_trans_4-like_N"/>
</dbReference>
<dbReference type="Pfam" id="PF13439">
    <property type="entry name" value="Glyco_transf_4"/>
    <property type="match status" value="1"/>
</dbReference>
<dbReference type="InterPro" id="IPR004300">
    <property type="entry name" value="Glyco_hydro_57_N"/>
</dbReference>
<dbReference type="SUPFAM" id="SSF88688">
    <property type="entry name" value="Families 57/38 glycoside transferase middle domain"/>
    <property type="match status" value="1"/>
</dbReference>
<dbReference type="EMBL" id="JAVDSB010000012">
    <property type="protein sequence ID" value="MDR6553781.1"/>
    <property type="molecule type" value="Genomic_DNA"/>
</dbReference>
<feature type="domain" description="Glycoside hydrolase family 57 N-terminal" evidence="5">
    <location>
        <begin position="10"/>
        <end position="247"/>
    </location>
</feature>
<organism evidence="8 9">
    <name type="scientific">Paenibacillus qinlingensis</name>
    <dbReference type="NCBI Taxonomy" id="1837343"/>
    <lineage>
        <taxon>Bacteria</taxon>
        <taxon>Bacillati</taxon>
        <taxon>Bacillota</taxon>
        <taxon>Bacilli</taxon>
        <taxon>Bacillales</taxon>
        <taxon>Paenibacillaceae</taxon>
        <taxon>Paenibacillus</taxon>
    </lineage>
</organism>
<dbReference type="Gene3D" id="1.20.1430.10">
    <property type="entry name" value="Families 57/38 glycoside transferase, middle domain"/>
    <property type="match status" value="1"/>
</dbReference>
<comment type="caution">
    <text evidence="8">The sequence shown here is derived from an EMBL/GenBank/DDBJ whole genome shotgun (WGS) entry which is preliminary data.</text>
</comment>
<dbReference type="Gene3D" id="3.40.50.2000">
    <property type="entry name" value="Glycogen Phosphorylase B"/>
    <property type="match status" value="2"/>
</dbReference>
<keyword evidence="9" id="KW-1185">Reference proteome</keyword>
<evidence type="ECO:0000259" key="4">
    <source>
        <dbReference type="Pfam" id="PF00534"/>
    </source>
</evidence>
<feature type="domain" description="1,4-alpha-glucan branching enzyme C-terminal" evidence="6">
    <location>
        <begin position="449"/>
        <end position="554"/>
    </location>
</feature>
<dbReference type="Pfam" id="PF03065">
    <property type="entry name" value="Glyco_hydro_57"/>
    <property type="match status" value="1"/>
</dbReference>
<dbReference type="SUPFAM" id="SSF88713">
    <property type="entry name" value="Glycoside hydrolase/deacetylase"/>
    <property type="match status" value="1"/>
</dbReference>
<dbReference type="CDD" id="cd10792">
    <property type="entry name" value="GH57N_AmyC_like"/>
    <property type="match status" value="1"/>
</dbReference>
<evidence type="ECO:0000259" key="6">
    <source>
        <dbReference type="Pfam" id="PF09210"/>
    </source>
</evidence>
<reference evidence="8 9" key="1">
    <citation type="submission" date="2023-07" db="EMBL/GenBank/DDBJ databases">
        <title>Sorghum-associated microbial communities from plants grown in Nebraska, USA.</title>
        <authorList>
            <person name="Schachtman D."/>
        </authorList>
    </citation>
    <scope>NUCLEOTIDE SEQUENCE [LARGE SCALE GENOMIC DNA]</scope>
    <source>
        <strain evidence="8 9">CC258</strain>
    </source>
</reference>
<dbReference type="PANTHER" id="PTHR41695:SF1">
    <property type="entry name" value="1,4-ALPHA-GLUCAN BRANCHING ENZYME TK1436"/>
    <property type="match status" value="1"/>
</dbReference>
<dbReference type="Proteomes" id="UP001267290">
    <property type="component" value="Unassembled WGS sequence"/>
</dbReference>
<dbReference type="InterPro" id="IPR011330">
    <property type="entry name" value="Glyco_hydro/deAcase_b/a-brl"/>
</dbReference>
<dbReference type="InterPro" id="IPR040042">
    <property type="entry name" value="Branching_enz_MT3115-like"/>
</dbReference>
<proteinExistence type="inferred from homology"/>
<keyword evidence="8" id="KW-0328">Glycosyltransferase</keyword>
<dbReference type="Pfam" id="PF00534">
    <property type="entry name" value="Glycos_transf_1"/>
    <property type="match status" value="1"/>
</dbReference>
<dbReference type="InterPro" id="IPR027291">
    <property type="entry name" value="Glyco_hydro_38_N_sf"/>
</dbReference>
<protein>
    <submittedName>
        <fullName evidence="8">1,4-alpha-glucan branching enzyme</fullName>
        <ecNumber evidence="8">2.4.1.18</ecNumber>
    </submittedName>
</protein>
<feature type="domain" description="Glycosyltransferase subfamily 4-like N-terminal" evidence="7">
    <location>
        <begin position="610"/>
        <end position="783"/>
    </location>
</feature>
<evidence type="ECO:0000256" key="2">
    <source>
        <dbReference type="ARBA" id="ARBA00023277"/>
    </source>
</evidence>
<dbReference type="GO" id="GO:0003844">
    <property type="term" value="F:1,4-alpha-glucan branching enzyme activity"/>
    <property type="evidence" value="ECO:0007669"/>
    <property type="project" value="UniProtKB-EC"/>
</dbReference>
<dbReference type="Pfam" id="PF09210">
    <property type="entry name" value="BE_C"/>
    <property type="match status" value="1"/>
</dbReference>
<name>A0ABU1P203_9BACL</name>
<feature type="domain" description="Glycosyl transferase family 1" evidence="4">
    <location>
        <begin position="808"/>
        <end position="962"/>
    </location>
</feature>
<keyword evidence="2 3" id="KW-0119">Carbohydrate metabolism</keyword>
<evidence type="ECO:0000259" key="5">
    <source>
        <dbReference type="Pfam" id="PF03065"/>
    </source>
</evidence>
<evidence type="ECO:0000313" key="8">
    <source>
        <dbReference type="EMBL" id="MDR6553781.1"/>
    </source>
</evidence>
<evidence type="ECO:0000313" key="9">
    <source>
        <dbReference type="Proteomes" id="UP001267290"/>
    </source>
</evidence>
<dbReference type="CDD" id="cd03801">
    <property type="entry name" value="GT4_PimA-like"/>
    <property type="match status" value="1"/>
</dbReference>
<dbReference type="PANTHER" id="PTHR41695">
    <property type="entry name" value="1,4-ALPHA-GLUCAN BRANCHING ENZYME RV3031-RELATED"/>
    <property type="match status" value="1"/>
</dbReference>
<sequence>MSTNVQGHVALLLHAHIPYVRHQASEITLEERWFFEAVVDTYLPLIDMMERLIEERVPFRLTLSLSPPLLAMLEDSRLHLRLRKHLSSLCELGQREVIRLWGDEDFGPLAKLYADHYHRLKLLYDRLHGDLIAKFRSLSSTGCLEVITCAATHAFLPLVKHDATLRAQLEAAVQEFRRHFGVAPAGIWLPECGYSPALEPHLQALGLRYFVVETHAHTLARRDETANIEGLPLRTPGGACAFARDPEAGANVWSAEAGYPGDPAYREYYRDIGHDLGRDGGAEWAYLKPYVLPDGARVNTGFKYYSVTGAAADAKVPYNPARAAQKAQQDAEHFIASRVAQVRRLAERRSALGAGADAAPAEPSVIVCPYDAELFGHWWYEGHQWLEAVLRGFAARSDESVVVQTTTLGGYAAAHAPTTVAELPVSSWGRGGYAEVWLQPRSQWVTPLLHAAEDRMVLAAQKHHDPAALSSLQLRALNQAARELMLAQSSDWTFILDADTVPSYAKKRIETHLSQFHHLLNNLDKAVSDKELSTLVHALERKSPFLPELHYLIFQSSSAKQNIQHSLVRVDAFIPLKEVAVTSHTEVVQPSPSSKLRILMLAWEYPPHVIGGLARAVCDLSRQLASDGHTVHVITCEASGCLPYEVSEGVHLHRAEVLPAADSLHFLDRVFQMNMAFTDLMLGLTRQGFVFDVVHAHDWLVYYTAHIAKQQLHLPLLATIHATETGRNLGKLESPLQKRIHTLEGKLTEAADHLIVCSLSMQQEIKSLFPIPTHKISAIPNGVAFFRTSEPSRPTLHVQLTNAITATGKPQRILAFLGRLVYEKGVHTLLAAMPLVLAKFPEAKLIIAGTGPEHDALAVLAASLGDRVSFPGFLDEADKSLLLDTAEVCIFPSLYEPFGLVALEAMASGTPLIVSSVGGLSEIVSHGVNGCTCPPGDSKALAAQIIQLLDQPQYAAKLASTALRTVHSHYDWGKIGSLTIQVYEAVISKQAASISHSPHQKEIIK</sequence>
<keyword evidence="8" id="KW-0808">Transferase</keyword>
<evidence type="ECO:0000256" key="3">
    <source>
        <dbReference type="RuleBase" id="RU361196"/>
    </source>
</evidence>
<dbReference type="InterPro" id="IPR001296">
    <property type="entry name" value="Glyco_trans_1"/>
</dbReference>